<keyword evidence="2" id="KW-0812">Transmembrane</keyword>
<evidence type="ECO:0000256" key="2">
    <source>
        <dbReference type="SAM" id="Phobius"/>
    </source>
</evidence>
<reference evidence="3 4" key="1">
    <citation type="submission" date="2019-02" db="EMBL/GenBank/DDBJ databases">
        <title>Sequencing the genomes of 1000 actinobacteria strains.</title>
        <authorList>
            <person name="Klenk H.-P."/>
        </authorList>
    </citation>
    <scope>NUCLEOTIDE SEQUENCE [LARGE SCALE GENOMIC DNA]</scope>
    <source>
        <strain evidence="3 4">DSM 45779</strain>
    </source>
</reference>
<evidence type="ECO:0000256" key="1">
    <source>
        <dbReference type="SAM" id="MobiDB-lite"/>
    </source>
</evidence>
<protein>
    <submittedName>
        <fullName evidence="3">Uncharacterized protein</fullName>
    </submittedName>
</protein>
<dbReference type="Proteomes" id="UP000291591">
    <property type="component" value="Unassembled WGS sequence"/>
</dbReference>
<keyword evidence="2" id="KW-0472">Membrane</keyword>
<dbReference type="EMBL" id="SHKL01000001">
    <property type="protein sequence ID" value="RZT88604.1"/>
    <property type="molecule type" value="Genomic_DNA"/>
</dbReference>
<dbReference type="AlphaFoldDB" id="A0A4Q7V543"/>
<feature type="transmembrane region" description="Helical" evidence="2">
    <location>
        <begin position="51"/>
        <end position="70"/>
    </location>
</feature>
<keyword evidence="4" id="KW-1185">Reference proteome</keyword>
<evidence type="ECO:0000313" key="4">
    <source>
        <dbReference type="Proteomes" id="UP000291591"/>
    </source>
</evidence>
<keyword evidence="2" id="KW-1133">Transmembrane helix</keyword>
<gene>
    <name evidence="3" type="ORF">EV383_5548</name>
</gene>
<sequence>MDSPSRLNALHRISAVVLGVAVGVFGVLGFVNRLPLFTTDGAPVLGLNSNGLLSAISLVAGVVLLTAGAYGRFTGRLPSQNPYNRERHTDVDAEPGYLPTVYPHPDDAAAARALGDAESAVSRGVATPEQLAGVRAAAGNRRHEDRVTSWRTGAHRRDAGDQP</sequence>
<proteinExistence type="predicted"/>
<evidence type="ECO:0000313" key="3">
    <source>
        <dbReference type="EMBL" id="RZT88604.1"/>
    </source>
</evidence>
<feature type="region of interest" description="Disordered" evidence="1">
    <location>
        <begin position="134"/>
        <end position="163"/>
    </location>
</feature>
<comment type="caution">
    <text evidence="3">The sequence shown here is derived from an EMBL/GenBank/DDBJ whole genome shotgun (WGS) entry which is preliminary data.</text>
</comment>
<name>A0A4Q7V543_PSEST</name>
<organism evidence="3 4">
    <name type="scientific">Pseudonocardia sediminis</name>
    <dbReference type="NCBI Taxonomy" id="1397368"/>
    <lineage>
        <taxon>Bacteria</taxon>
        <taxon>Bacillati</taxon>
        <taxon>Actinomycetota</taxon>
        <taxon>Actinomycetes</taxon>
        <taxon>Pseudonocardiales</taxon>
        <taxon>Pseudonocardiaceae</taxon>
        <taxon>Pseudonocardia</taxon>
    </lineage>
</organism>
<feature type="transmembrane region" description="Helical" evidence="2">
    <location>
        <begin position="12"/>
        <end position="31"/>
    </location>
</feature>
<accession>A0A4Q7V543</accession>